<protein>
    <submittedName>
        <fullName evidence="1">DUF6364 family protein</fullName>
    </submittedName>
</protein>
<dbReference type="Pfam" id="PF19891">
    <property type="entry name" value="DUF6364"/>
    <property type="match status" value="1"/>
</dbReference>
<dbReference type="EMBL" id="BAABHD010000024">
    <property type="protein sequence ID" value="GAA4455188.1"/>
    <property type="molecule type" value="Genomic_DNA"/>
</dbReference>
<dbReference type="Proteomes" id="UP001501175">
    <property type="component" value="Unassembled WGS sequence"/>
</dbReference>
<proteinExistence type="predicted"/>
<name>A0ABP8MVS2_9BACT</name>
<sequence length="85" mass="9634">MDTKLTLKLNDEVIEKAKRYAASRKTSLSRLVENYLKSLTGRELPDDIEEIEISAFVKSMATGTSIPADIDLRKEYGAYLTEKYS</sequence>
<dbReference type="InterPro" id="IPR045944">
    <property type="entry name" value="DUF6364"/>
</dbReference>
<accession>A0ABP8MVS2</accession>
<dbReference type="RefSeq" id="WP_345243533.1">
    <property type="nucleotide sequence ID" value="NZ_BAABHD010000024.1"/>
</dbReference>
<evidence type="ECO:0000313" key="1">
    <source>
        <dbReference type="EMBL" id="GAA4455188.1"/>
    </source>
</evidence>
<comment type="caution">
    <text evidence="1">The sequence shown here is derived from an EMBL/GenBank/DDBJ whole genome shotgun (WGS) entry which is preliminary data.</text>
</comment>
<evidence type="ECO:0000313" key="2">
    <source>
        <dbReference type="Proteomes" id="UP001501175"/>
    </source>
</evidence>
<organism evidence="1 2">
    <name type="scientific">Nibrella saemangeumensis</name>
    <dbReference type="NCBI Taxonomy" id="1084526"/>
    <lineage>
        <taxon>Bacteria</taxon>
        <taxon>Pseudomonadati</taxon>
        <taxon>Bacteroidota</taxon>
        <taxon>Cytophagia</taxon>
        <taxon>Cytophagales</taxon>
        <taxon>Spirosomataceae</taxon>
        <taxon>Nibrella</taxon>
    </lineage>
</organism>
<reference evidence="2" key="1">
    <citation type="journal article" date="2019" name="Int. J. Syst. Evol. Microbiol.">
        <title>The Global Catalogue of Microorganisms (GCM) 10K type strain sequencing project: providing services to taxonomists for standard genome sequencing and annotation.</title>
        <authorList>
            <consortium name="The Broad Institute Genomics Platform"/>
            <consortium name="The Broad Institute Genome Sequencing Center for Infectious Disease"/>
            <person name="Wu L."/>
            <person name="Ma J."/>
        </authorList>
    </citation>
    <scope>NUCLEOTIDE SEQUENCE [LARGE SCALE GENOMIC DNA]</scope>
    <source>
        <strain evidence="2">JCM 17927</strain>
    </source>
</reference>
<gene>
    <name evidence="1" type="ORF">GCM10023189_22740</name>
</gene>
<keyword evidence="2" id="KW-1185">Reference proteome</keyword>